<dbReference type="EMBL" id="LKAM01000013">
    <property type="protein sequence ID" value="KUM46076.1"/>
    <property type="molecule type" value="Genomic_DNA"/>
</dbReference>
<evidence type="ECO:0000313" key="1">
    <source>
        <dbReference type="EMBL" id="KUM46076.1"/>
    </source>
</evidence>
<accession>A0A101LVF4</accession>
<reference evidence="1" key="1">
    <citation type="journal article" date="2015" name="Genome Biol. Evol.">
        <title>Organellar Genomes of White Spruce (Picea glauca): Assembly and Annotation.</title>
        <authorList>
            <person name="Jackman S.D."/>
            <person name="Warren R.L."/>
            <person name="Gibb E.A."/>
            <person name="Vandervalk B.P."/>
            <person name="Mohamadi H."/>
            <person name="Chu J."/>
            <person name="Raymond A."/>
            <person name="Pleasance S."/>
            <person name="Coope R."/>
            <person name="Wildung M.R."/>
            <person name="Ritland C.E."/>
            <person name="Bousquet J."/>
            <person name="Jones S.J."/>
            <person name="Bohlmann J."/>
            <person name="Birol I."/>
        </authorList>
    </citation>
    <scope>NUCLEOTIDE SEQUENCE [LARGE SCALE GENOMIC DNA]</scope>
    <source>
        <tissue evidence="1">Flushing bud</tissue>
    </source>
</reference>
<geneLocation type="mitochondrion" evidence="1"/>
<proteinExistence type="predicted"/>
<organism evidence="1">
    <name type="scientific">Picea glauca</name>
    <name type="common">White spruce</name>
    <name type="synonym">Pinus glauca</name>
    <dbReference type="NCBI Taxonomy" id="3330"/>
    <lineage>
        <taxon>Eukaryota</taxon>
        <taxon>Viridiplantae</taxon>
        <taxon>Streptophyta</taxon>
        <taxon>Embryophyta</taxon>
        <taxon>Tracheophyta</taxon>
        <taxon>Spermatophyta</taxon>
        <taxon>Pinopsida</taxon>
        <taxon>Pinidae</taxon>
        <taxon>Conifers I</taxon>
        <taxon>Pinales</taxon>
        <taxon>Pinaceae</taxon>
        <taxon>Picea</taxon>
    </lineage>
</organism>
<gene>
    <name evidence="1" type="ORF">ABT39_MTgene1882</name>
</gene>
<comment type="caution">
    <text evidence="1">The sequence shown here is derived from an EMBL/GenBank/DDBJ whole genome shotgun (WGS) entry which is preliminary data.</text>
</comment>
<name>A0A101LVF4_PICGL</name>
<protein>
    <submittedName>
        <fullName evidence="1">Uncharacterized protein</fullName>
    </submittedName>
</protein>
<keyword evidence="1" id="KW-0496">Mitochondrion</keyword>
<sequence>MRISCSAVGWETIRIGVHYIEGAKAAGPPPYPRLNYSWLTGSTRSGTAPDIDVYEFGIDAQYGDPRTDSASRSTGNWNCFNVEL</sequence>
<dbReference type="AlphaFoldDB" id="A0A101LVF4"/>